<gene>
    <name evidence="2" type="ORF">IV56_GL000238</name>
</gene>
<dbReference type="InterPro" id="IPR032710">
    <property type="entry name" value="NTF2-like_dom_sf"/>
</dbReference>
<dbReference type="InterPro" id="IPR037401">
    <property type="entry name" value="SnoaL-like"/>
</dbReference>
<evidence type="ECO:0000313" key="2">
    <source>
        <dbReference type="EMBL" id="KRO15147.1"/>
    </source>
</evidence>
<dbReference type="EMBL" id="JQCE01000075">
    <property type="protein sequence ID" value="KRO15147.1"/>
    <property type="molecule type" value="Genomic_DNA"/>
</dbReference>
<dbReference type="RefSeq" id="WP_054776735.1">
    <property type="nucleotide sequence ID" value="NZ_BBBX01000003.1"/>
</dbReference>
<reference evidence="2 3" key="1">
    <citation type="journal article" date="2015" name="Genome Announc.">
        <title>Expanding the biotechnology potential of lactobacilli through comparative genomics of 213 strains and associated genera.</title>
        <authorList>
            <person name="Sun Z."/>
            <person name="Harris H.M."/>
            <person name="McCann A."/>
            <person name="Guo C."/>
            <person name="Argimon S."/>
            <person name="Zhang W."/>
            <person name="Yang X."/>
            <person name="Jeffery I.B."/>
            <person name="Cooney J.C."/>
            <person name="Kagawa T.F."/>
            <person name="Liu W."/>
            <person name="Song Y."/>
            <person name="Salvetti E."/>
            <person name="Wrobel A."/>
            <person name="Rasinkangas P."/>
            <person name="Parkhill J."/>
            <person name="Rea M.C."/>
            <person name="O'Sullivan O."/>
            <person name="Ritari J."/>
            <person name="Douillard F.P."/>
            <person name="Paul Ross R."/>
            <person name="Yang R."/>
            <person name="Briner A.E."/>
            <person name="Felis G.E."/>
            <person name="de Vos W.M."/>
            <person name="Barrangou R."/>
            <person name="Klaenhammer T.R."/>
            <person name="Caufield P.W."/>
            <person name="Cui Y."/>
            <person name="Zhang H."/>
            <person name="O'Toole P.W."/>
        </authorList>
    </citation>
    <scope>NUCLEOTIDE SEQUENCE [LARGE SCALE GENOMIC DNA]</scope>
    <source>
        <strain evidence="2 3">DSM 24301</strain>
    </source>
</reference>
<protein>
    <recommendedName>
        <fullName evidence="1">SnoaL-like domain-containing protein</fullName>
    </recommendedName>
</protein>
<dbReference type="CDD" id="cd00531">
    <property type="entry name" value="NTF2_like"/>
    <property type="match status" value="1"/>
</dbReference>
<dbReference type="Gene3D" id="3.10.450.50">
    <property type="match status" value="1"/>
</dbReference>
<dbReference type="AlphaFoldDB" id="A0A0R2MSD4"/>
<keyword evidence="3" id="KW-1185">Reference proteome</keyword>
<dbReference type="Proteomes" id="UP000050969">
    <property type="component" value="Unassembled WGS sequence"/>
</dbReference>
<feature type="domain" description="SnoaL-like" evidence="1">
    <location>
        <begin position="5"/>
        <end position="121"/>
    </location>
</feature>
<evidence type="ECO:0000313" key="3">
    <source>
        <dbReference type="Proteomes" id="UP000050969"/>
    </source>
</evidence>
<sequence>MSQSDDLLTIMQLITQADQLAGQKDAAGYVALFAEDGAIEGTQGTATGHEALKQMVQDVWQKEGRTLHLTNSVLVQNLTATTATATSVLLIIDRDSLQTVSVAQITHTLALIDGHWLFTKRSIA</sequence>
<evidence type="ECO:0000259" key="1">
    <source>
        <dbReference type="Pfam" id="PF13577"/>
    </source>
</evidence>
<dbReference type="PATRIC" id="fig|1293598.4.peg.257"/>
<comment type="caution">
    <text evidence="2">The sequence shown here is derived from an EMBL/GenBank/DDBJ whole genome shotgun (WGS) entry which is preliminary data.</text>
</comment>
<dbReference type="SUPFAM" id="SSF54427">
    <property type="entry name" value="NTF2-like"/>
    <property type="match status" value="1"/>
</dbReference>
<accession>A0A0R2MSD4</accession>
<dbReference type="Pfam" id="PF13577">
    <property type="entry name" value="SnoaL_4"/>
    <property type="match status" value="1"/>
</dbReference>
<dbReference type="OrthoDB" id="764870at2"/>
<name>A0A0R2MSD4_9LACO</name>
<proteinExistence type="predicted"/>
<organism evidence="2 3">
    <name type="scientific">Lacticaseibacillus saniviri JCM 17471 = DSM 24301</name>
    <dbReference type="NCBI Taxonomy" id="1293598"/>
    <lineage>
        <taxon>Bacteria</taxon>
        <taxon>Bacillati</taxon>
        <taxon>Bacillota</taxon>
        <taxon>Bacilli</taxon>
        <taxon>Lactobacillales</taxon>
        <taxon>Lactobacillaceae</taxon>
        <taxon>Lacticaseibacillus</taxon>
    </lineage>
</organism>